<dbReference type="RefSeq" id="WP_255837924.1">
    <property type="nucleotide sequence ID" value="NZ_CP073346.1"/>
</dbReference>
<dbReference type="PANTHER" id="PTHR23521:SF3">
    <property type="entry name" value="MFS TRANSPORTER"/>
    <property type="match status" value="1"/>
</dbReference>
<feature type="transmembrane region" description="Helical" evidence="5">
    <location>
        <begin position="156"/>
        <end position="180"/>
    </location>
</feature>
<dbReference type="InterPro" id="IPR036259">
    <property type="entry name" value="MFS_trans_sf"/>
</dbReference>
<feature type="transmembrane region" description="Helical" evidence="5">
    <location>
        <begin position="131"/>
        <end position="150"/>
    </location>
</feature>
<evidence type="ECO:0000256" key="4">
    <source>
        <dbReference type="SAM" id="MobiDB-lite"/>
    </source>
</evidence>
<evidence type="ECO:0000259" key="6">
    <source>
        <dbReference type="PROSITE" id="PS50850"/>
    </source>
</evidence>
<feature type="transmembrane region" description="Helical" evidence="5">
    <location>
        <begin position="264"/>
        <end position="284"/>
    </location>
</feature>
<feature type="transmembrane region" description="Helical" evidence="5">
    <location>
        <begin position="73"/>
        <end position="92"/>
    </location>
</feature>
<dbReference type="CDD" id="cd17477">
    <property type="entry name" value="MFS_YcaD_like"/>
    <property type="match status" value="1"/>
</dbReference>
<feature type="region of interest" description="Disordered" evidence="4">
    <location>
        <begin position="412"/>
        <end position="434"/>
    </location>
</feature>
<dbReference type="Proteomes" id="UP001059672">
    <property type="component" value="Chromosome"/>
</dbReference>
<dbReference type="InterPro" id="IPR047200">
    <property type="entry name" value="MFS_YcaD-like"/>
</dbReference>
<dbReference type="Pfam" id="PF07690">
    <property type="entry name" value="MFS_1"/>
    <property type="match status" value="1"/>
</dbReference>
<feature type="domain" description="Major facilitator superfamily (MFS) profile" evidence="6">
    <location>
        <begin position="2"/>
        <end position="379"/>
    </location>
</feature>
<dbReference type="InterPro" id="IPR020846">
    <property type="entry name" value="MFS_dom"/>
</dbReference>
<keyword evidence="3 5" id="KW-0472">Membrane</keyword>
<protein>
    <submittedName>
        <fullName evidence="7">MFS transporter</fullName>
    </submittedName>
</protein>
<sequence>MYTAVKAAWALLMSMGLLMLGNGLQGSLIGLRATLEGFSTQFAGVLMSGYFVGFLLGSTLTPRVVSQVGHVRVFAALASLASTVVLLHPVFVDPTLWFVMRVISGFCMAGLYIVAESWLNDLATNKTRGQLLSLYMVIMIGGMASGQLLLNVADPGGFKLFILISVLLSFALLPVLLSVAPAPSFASPTPMGLRQLYLSSPLGVTGCMAVGLSNGAVVGMGVIYAELIGFPLADISIFMGLILLGSVVLQWPIGHLSDKYDRRWVILAVTLLAAVMALAAVPAAQISANALLVVAFLFGGLSFPMYSLCVSHTNDNLEPKQMVSASSSLVLAVGLGAALGPSTAAAVMGLIGPNGLFWFLAVVHAGVGVFALYRMTRRAAVPLEDQGHCVAIPPAASPVAMAMVQEASGGHAQGQADEAGVAEPAAAGAVESKV</sequence>
<proteinExistence type="predicted"/>
<evidence type="ECO:0000313" key="7">
    <source>
        <dbReference type="EMBL" id="UTW07352.1"/>
    </source>
</evidence>
<evidence type="ECO:0000256" key="1">
    <source>
        <dbReference type="ARBA" id="ARBA00022692"/>
    </source>
</evidence>
<feature type="transmembrane region" description="Helical" evidence="5">
    <location>
        <begin position="42"/>
        <end position="61"/>
    </location>
</feature>
<feature type="transmembrane region" description="Helical" evidence="5">
    <location>
        <begin position="201"/>
        <end position="224"/>
    </location>
</feature>
<dbReference type="Gene3D" id="1.20.1250.20">
    <property type="entry name" value="MFS general substrate transporter like domains"/>
    <property type="match status" value="2"/>
</dbReference>
<evidence type="ECO:0000256" key="5">
    <source>
        <dbReference type="SAM" id="Phobius"/>
    </source>
</evidence>
<feature type="transmembrane region" description="Helical" evidence="5">
    <location>
        <begin position="329"/>
        <end position="350"/>
    </location>
</feature>
<dbReference type="InterPro" id="IPR011701">
    <property type="entry name" value="MFS"/>
</dbReference>
<feature type="transmembrane region" description="Helical" evidence="5">
    <location>
        <begin position="230"/>
        <end position="252"/>
    </location>
</feature>
<dbReference type="SUPFAM" id="SSF103473">
    <property type="entry name" value="MFS general substrate transporter"/>
    <property type="match status" value="1"/>
</dbReference>
<evidence type="ECO:0000256" key="3">
    <source>
        <dbReference type="ARBA" id="ARBA00023136"/>
    </source>
</evidence>
<keyword evidence="2 5" id="KW-1133">Transmembrane helix</keyword>
<feature type="compositionally biased region" description="Low complexity" evidence="4">
    <location>
        <begin position="416"/>
        <end position="434"/>
    </location>
</feature>
<feature type="transmembrane region" description="Helical" evidence="5">
    <location>
        <begin position="98"/>
        <end position="119"/>
    </location>
</feature>
<gene>
    <name evidence="7" type="ORF">KDW96_19655</name>
</gene>
<evidence type="ECO:0000313" key="8">
    <source>
        <dbReference type="Proteomes" id="UP001059672"/>
    </source>
</evidence>
<accession>A0ABY5H7H6</accession>
<feature type="transmembrane region" description="Helical" evidence="5">
    <location>
        <begin position="356"/>
        <end position="373"/>
    </location>
</feature>
<evidence type="ECO:0000256" key="2">
    <source>
        <dbReference type="ARBA" id="ARBA00022989"/>
    </source>
</evidence>
<keyword evidence="8" id="KW-1185">Reference proteome</keyword>
<dbReference type="PROSITE" id="PS50850">
    <property type="entry name" value="MFS"/>
    <property type="match status" value="1"/>
</dbReference>
<dbReference type="PANTHER" id="PTHR23521">
    <property type="entry name" value="TRANSPORTER MFS SUPERFAMILY"/>
    <property type="match status" value="1"/>
</dbReference>
<reference evidence="7" key="1">
    <citation type="submission" date="2021-04" db="EMBL/GenBank/DDBJ databases">
        <title>Oceanospirillales bacteria with DddD are important DMSP degraders in coastal seawater.</title>
        <authorList>
            <person name="Liu J."/>
        </authorList>
    </citation>
    <scope>NUCLEOTIDE SEQUENCE</scope>
    <source>
        <strain evidence="7">D13-4</strain>
    </source>
</reference>
<keyword evidence="1 5" id="KW-0812">Transmembrane</keyword>
<feature type="transmembrane region" description="Helical" evidence="5">
    <location>
        <begin position="290"/>
        <end position="309"/>
    </location>
</feature>
<organism evidence="7 8">
    <name type="scientific">Pseudomonas benzenivorans</name>
    <dbReference type="NCBI Taxonomy" id="556533"/>
    <lineage>
        <taxon>Bacteria</taxon>
        <taxon>Pseudomonadati</taxon>
        <taxon>Pseudomonadota</taxon>
        <taxon>Gammaproteobacteria</taxon>
        <taxon>Pseudomonadales</taxon>
        <taxon>Pseudomonadaceae</taxon>
        <taxon>Pseudomonas</taxon>
    </lineage>
</organism>
<name>A0ABY5H7H6_9PSED</name>
<dbReference type="EMBL" id="CP073346">
    <property type="protein sequence ID" value="UTW07352.1"/>
    <property type="molecule type" value="Genomic_DNA"/>
</dbReference>